<evidence type="ECO:0000259" key="4">
    <source>
        <dbReference type="Pfam" id="PF14508"/>
    </source>
</evidence>
<dbReference type="AlphaFoldDB" id="A0A437KM39"/>
<dbReference type="EMBL" id="SACJ01000014">
    <property type="protein sequence ID" value="RVT71988.1"/>
    <property type="molecule type" value="Genomic_DNA"/>
</dbReference>
<accession>A0A437KM39</accession>
<dbReference type="Proteomes" id="UP000285211">
    <property type="component" value="Unassembled WGS sequence"/>
</dbReference>
<comment type="caution">
    <text evidence="5">The sequence shown here is derived from an EMBL/GenBank/DDBJ whole genome shotgun (WGS) entry which is preliminary data.</text>
</comment>
<reference evidence="5 6" key="1">
    <citation type="submission" date="2019-01" db="EMBL/GenBank/DDBJ databases">
        <authorList>
            <person name="Chen W.-M."/>
        </authorList>
    </citation>
    <scope>NUCLEOTIDE SEQUENCE [LARGE SCALE GENOMIC DNA]</scope>
    <source>
        <strain evidence="5 6">BBQ-12</strain>
    </source>
</reference>
<keyword evidence="6" id="KW-1185">Reference proteome</keyword>
<gene>
    <name evidence="5" type="ORF">EOD40_16345</name>
</gene>
<evidence type="ECO:0000256" key="1">
    <source>
        <dbReference type="ARBA" id="ARBA00001913"/>
    </source>
</evidence>
<dbReference type="InterPro" id="IPR014718">
    <property type="entry name" value="GH-type_carb-bd"/>
</dbReference>
<name>A0A437KM39_9FLAO</name>
<evidence type="ECO:0000313" key="6">
    <source>
        <dbReference type="Proteomes" id="UP000285211"/>
    </source>
</evidence>
<organism evidence="5 6">
    <name type="scientific">Flavobacterium sufflavum</name>
    <dbReference type="NCBI Taxonomy" id="1921138"/>
    <lineage>
        <taxon>Bacteria</taxon>
        <taxon>Pseudomonadati</taxon>
        <taxon>Bacteroidota</taxon>
        <taxon>Flavobacteriia</taxon>
        <taxon>Flavobacteriales</taxon>
        <taxon>Flavobacteriaceae</taxon>
        <taxon>Flavobacterium</taxon>
    </lineage>
</organism>
<dbReference type="RefSeq" id="WP_128197365.1">
    <property type="nucleotide sequence ID" value="NZ_SACJ01000014.1"/>
</dbReference>
<evidence type="ECO:0000256" key="2">
    <source>
        <dbReference type="ARBA" id="ARBA00011245"/>
    </source>
</evidence>
<dbReference type="Gene3D" id="2.70.98.10">
    <property type="match status" value="1"/>
</dbReference>
<dbReference type="GO" id="GO:0030246">
    <property type="term" value="F:carbohydrate binding"/>
    <property type="evidence" value="ECO:0007669"/>
    <property type="project" value="InterPro"/>
</dbReference>
<feature type="domain" description="Glycosyl-hydrolase 97 N-terminal" evidence="4">
    <location>
        <begin position="36"/>
        <end position="105"/>
    </location>
</feature>
<evidence type="ECO:0000313" key="5">
    <source>
        <dbReference type="EMBL" id="RVT71988.1"/>
    </source>
</evidence>
<protein>
    <recommendedName>
        <fullName evidence="4">Glycosyl-hydrolase 97 N-terminal domain-containing protein</fullName>
    </recommendedName>
</protein>
<dbReference type="Pfam" id="PF14508">
    <property type="entry name" value="GH97_N"/>
    <property type="match status" value="1"/>
</dbReference>
<sequence>MFYSKKIILTVFLLVFISIEMFAQNSTLNQTFEKQLSSPDKNYEFVIQQKQDASGANSLSYHLNYKGKTVILNSGLDIKLDNRASEWALAIKKVSTGDWMDGWIGFKRNQKQEYRHFLDSALWRTKNYQGKIQRNCSNI</sequence>
<proteinExistence type="predicted"/>
<keyword evidence="3" id="KW-0106">Calcium</keyword>
<dbReference type="InterPro" id="IPR029486">
    <property type="entry name" value="GH97_N"/>
</dbReference>
<evidence type="ECO:0000256" key="3">
    <source>
        <dbReference type="ARBA" id="ARBA00022837"/>
    </source>
</evidence>
<comment type="cofactor">
    <cofactor evidence="1">
        <name>Ca(2+)</name>
        <dbReference type="ChEBI" id="CHEBI:29108"/>
    </cofactor>
</comment>
<comment type="subunit">
    <text evidence="2">Monomer.</text>
</comment>